<reference evidence="1" key="1">
    <citation type="submission" date="2022-07" db="EMBL/GenBank/DDBJ databases">
        <title>Genome Sequence of Phlebia brevispora.</title>
        <authorList>
            <person name="Buettner E."/>
        </authorList>
    </citation>
    <scope>NUCLEOTIDE SEQUENCE</scope>
    <source>
        <strain evidence="1">MPL23</strain>
    </source>
</reference>
<gene>
    <name evidence="1" type="ORF">NM688_g1221</name>
</gene>
<accession>A0ACC1TC43</accession>
<keyword evidence="2" id="KW-1185">Reference proteome</keyword>
<protein>
    <submittedName>
        <fullName evidence="1">Uncharacterized protein</fullName>
    </submittedName>
</protein>
<evidence type="ECO:0000313" key="2">
    <source>
        <dbReference type="Proteomes" id="UP001148662"/>
    </source>
</evidence>
<dbReference type="EMBL" id="JANHOG010000123">
    <property type="protein sequence ID" value="KAJ3557902.1"/>
    <property type="molecule type" value="Genomic_DNA"/>
</dbReference>
<comment type="caution">
    <text evidence="1">The sequence shown here is derived from an EMBL/GenBank/DDBJ whole genome shotgun (WGS) entry which is preliminary data.</text>
</comment>
<dbReference type="Proteomes" id="UP001148662">
    <property type="component" value="Unassembled WGS sequence"/>
</dbReference>
<evidence type="ECO:0000313" key="1">
    <source>
        <dbReference type="EMBL" id="KAJ3557902.1"/>
    </source>
</evidence>
<proteinExistence type="predicted"/>
<name>A0ACC1TC43_9APHY</name>
<sequence length="1361" mass="153119">MTAKNASKSRPYCLRSSQRFIFLHAAFRGGHTTKSTALQELAEQGATGALSVDELRERCEELEATPGEVSDVLAEAEQRLRIDNGGAERQDLSQRTEIERAAHGSRSVRQDEAEEVLTQEDVHRERSDEEKLAEKLFEAKLRALLDDNRELDTSVFGALDRLVEDHPPSIPASILAVAPHLADLNKVALDPLVQKTVDIRRAFVSDKQVSSVVDVLVLQDLQQPLPRAIWKDVVLDRYVEFDKVHAALDPAYDHGDDVKDFIAGFGIVKKDSFNARKPVTSEAEWLRVFDAWFRAVISVYPHRSSELLVYLSTIQELFRAAPNDAGIAIRTDAHVRHQYSQHPFRLDSPERIHIPVLSQILASARFPSQSATSSRGTKRPSDTATFSYSKKSSVPCQNWNMGRVSILIEPPTTPTVSPHSSVDAELELNIANEQAVRATQTRSLPSTVRTAPYPSDLPRFRRGFAWRDSSSSTTRHLSPAALDTEVAEPLPMPPPALLTDPDVQASLKFYADAIQVDTPFNVDRFESLLATHPNRPFVESVIWSLRNGFWPCDESEWKAELHDDVSNYSMDEPDLNALRTYRDEAIQLGRWSLPIPLLLPYMKISPMFVVWQHGKARIVTDHTASGLNDGIPRDKAHVRYDNMQDFGQVMHDLRRAEPTTTFTLWKSDVSSAFLNLPAHPLWQLRQVVVVDGHMHIVRRLVFGNRLSPRCWCAVSGLIAWITAVILHIPDVHVYMDDFWGWDREDHAVIFHGTLRPLRQVHLLLFWNYICCPYKDVKQESGSPLKIIGFWVDINLGSITVTPAAITEAVAAINTFLSTPHRKPVLREWQRLAGHLNWILNVFPWGRPALTEVYRKMAGKTRQCAPLFLNREVVAALTWFKELLPHAVGVSFATDGRWVDHEAELTVFCDASPAGLGFVYNRSAFSYALRPPTDSTPQPDIFFLEELAVISALAHLTSLTSPPKRILVYSDSLDTVQAFYSLHVTDSLHNAPLLAAATIICTSGIDPRVHHIPGLLRGRLTDTRRAHAPPASLHDLDERVAFLQGRAIERSTQKGYLTGARDYVCFCLQHHLPLTPTPRTLARYIAYTSRFIASGPKYLTGARHFLTDFFPFFEASRRSAFVQATIRGSRKVRADPIKRKLPLRLRHLAAFHDLALTSSAYDDLLFVTILACAVYACHRIGELVCSNDHSLWDWRKIIKRASLTFSHNRASYVLPYHKNDPFYHGTLITHTSQDVANPVALLQLYVARRDRIHGARAALFLRADGTHPNRSWFERRFHSLLGKEYGGHSARAGGATFYASLGLSEDVIQALGRWSSTTWKDYVRENPAVRAALQLAALRKPSQPASRSHLLSPPPSPTHTHS</sequence>
<organism evidence="1 2">
    <name type="scientific">Phlebia brevispora</name>
    <dbReference type="NCBI Taxonomy" id="194682"/>
    <lineage>
        <taxon>Eukaryota</taxon>
        <taxon>Fungi</taxon>
        <taxon>Dikarya</taxon>
        <taxon>Basidiomycota</taxon>
        <taxon>Agaricomycotina</taxon>
        <taxon>Agaricomycetes</taxon>
        <taxon>Polyporales</taxon>
        <taxon>Meruliaceae</taxon>
        <taxon>Phlebia</taxon>
    </lineage>
</organism>